<organism evidence="4 5">
    <name type="scientific">Microbacterium hydrocarbonoxydans</name>
    <dbReference type="NCBI Taxonomy" id="273678"/>
    <lineage>
        <taxon>Bacteria</taxon>
        <taxon>Bacillati</taxon>
        <taxon>Actinomycetota</taxon>
        <taxon>Actinomycetes</taxon>
        <taxon>Micrococcales</taxon>
        <taxon>Microbacteriaceae</taxon>
        <taxon>Microbacterium</taxon>
    </lineage>
</organism>
<reference evidence="5" key="1">
    <citation type="submission" date="2016-10" db="EMBL/GenBank/DDBJ databases">
        <authorList>
            <person name="Varghese N."/>
            <person name="Submissions S."/>
        </authorList>
    </citation>
    <scope>NUCLEOTIDE SEQUENCE [LARGE SCALE GENOMIC DNA]</scope>
    <source>
        <strain evidence="5">DSM 16089</strain>
    </source>
</reference>
<protein>
    <submittedName>
        <fullName evidence="4">Oligopeptide transport system substrate-binding protein</fullName>
    </submittedName>
</protein>
<feature type="signal peptide" evidence="2">
    <location>
        <begin position="1"/>
        <end position="22"/>
    </location>
</feature>
<dbReference type="Gene3D" id="3.10.105.10">
    <property type="entry name" value="Dipeptide-binding Protein, Domain 3"/>
    <property type="match status" value="1"/>
</dbReference>
<dbReference type="OrthoDB" id="9046151at2"/>
<dbReference type="SUPFAM" id="SSF53850">
    <property type="entry name" value="Periplasmic binding protein-like II"/>
    <property type="match status" value="1"/>
</dbReference>
<evidence type="ECO:0000259" key="3">
    <source>
        <dbReference type="Pfam" id="PF00496"/>
    </source>
</evidence>
<feature type="region of interest" description="Disordered" evidence="1">
    <location>
        <begin position="31"/>
        <end position="64"/>
    </location>
</feature>
<accession>A0A1H4NV90</accession>
<dbReference type="InterPro" id="IPR000914">
    <property type="entry name" value="SBP_5_dom"/>
</dbReference>
<dbReference type="AlphaFoldDB" id="A0A1H4NV90"/>
<dbReference type="Gene3D" id="3.90.76.10">
    <property type="entry name" value="Dipeptide-binding Protein, Domain 1"/>
    <property type="match status" value="1"/>
</dbReference>
<gene>
    <name evidence="4" type="ORF">SAMN04489807_2594</name>
</gene>
<dbReference type="RefSeq" id="WP_060926745.1">
    <property type="nucleotide sequence ID" value="NZ_FNSQ01000005.1"/>
</dbReference>
<dbReference type="GO" id="GO:0043190">
    <property type="term" value="C:ATP-binding cassette (ABC) transporter complex"/>
    <property type="evidence" value="ECO:0007669"/>
    <property type="project" value="InterPro"/>
</dbReference>
<keyword evidence="2" id="KW-0732">Signal</keyword>
<dbReference type="CDD" id="cd00995">
    <property type="entry name" value="PBP2_NikA_DppA_OppA_like"/>
    <property type="match status" value="1"/>
</dbReference>
<dbReference type="PANTHER" id="PTHR30290:SF83">
    <property type="entry name" value="ABC TRANSPORTER SUBSTRATE-BINDING PROTEIN"/>
    <property type="match status" value="1"/>
</dbReference>
<dbReference type="PIRSF" id="PIRSF002741">
    <property type="entry name" value="MppA"/>
    <property type="match status" value="1"/>
</dbReference>
<name>A0A1H4NV90_9MICO</name>
<feature type="chain" id="PRO_5038523294" evidence="2">
    <location>
        <begin position="23"/>
        <end position="545"/>
    </location>
</feature>
<evidence type="ECO:0000256" key="2">
    <source>
        <dbReference type="SAM" id="SignalP"/>
    </source>
</evidence>
<dbReference type="EMBL" id="FNSQ01000005">
    <property type="protein sequence ID" value="SEB99137.1"/>
    <property type="molecule type" value="Genomic_DNA"/>
</dbReference>
<dbReference type="PANTHER" id="PTHR30290">
    <property type="entry name" value="PERIPLASMIC BINDING COMPONENT OF ABC TRANSPORTER"/>
    <property type="match status" value="1"/>
</dbReference>
<dbReference type="GO" id="GO:0015833">
    <property type="term" value="P:peptide transport"/>
    <property type="evidence" value="ECO:0007669"/>
    <property type="project" value="TreeGrafter"/>
</dbReference>
<feature type="domain" description="Solute-binding protein family 5" evidence="3">
    <location>
        <begin position="87"/>
        <end position="465"/>
    </location>
</feature>
<dbReference type="Pfam" id="PF00496">
    <property type="entry name" value="SBP_bac_5"/>
    <property type="match status" value="1"/>
</dbReference>
<feature type="compositionally biased region" description="Polar residues" evidence="1">
    <location>
        <begin position="47"/>
        <end position="64"/>
    </location>
</feature>
<evidence type="ECO:0000313" key="5">
    <source>
        <dbReference type="Proteomes" id="UP000183750"/>
    </source>
</evidence>
<evidence type="ECO:0000256" key="1">
    <source>
        <dbReference type="SAM" id="MobiDB-lite"/>
    </source>
</evidence>
<dbReference type="Proteomes" id="UP000183750">
    <property type="component" value="Unassembled WGS sequence"/>
</dbReference>
<evidence type="ECO:0000313" key="4">
    <source>
        <dbReference type="EMBL" id="SEB99137.1"/>
    </source>
</evidence>
<dbReference type="InterPro" id="IPR030678">
    <property type="entry name" value="Peptide/Ni-bd"/>
</dbReference>
<sequence>MKRNKIALAGTALFAIGALALAGCASGGNGNEGDGGSGPAGDPEAIITTNGSEPENPLIPTNTNEVGGGKILDEIFAGLIYYDADGKPVNDVAEEITTEDPQNLTVKIKEGLTFTDGEEVTADNFIKAWNEGAKLSNGHLSSYFFEDIEGFSYEKDSELTGLEQVDDYTFTIALNKPASDFALRLGYSAFYPLPDVAFEDMEAFGQNPIGNGPYMIDGDDAWQHDVQIDLVRNDDYEGGRKAANGGLTIKFYATQEAAYADLLSNEVDVIDAIPTNSLPVFQDELGDRAVNQPSAVFQSFTIGQFLPHFSGEEGKLRRQALSMAINREEITETIFSGTRTPASDFTSPVIAGWSEDVAGSEVLDFDAEKAKELWAEADAISPWEGEFKIAYNSDGGHDAWVDAVSNSIKNTLGIEASGDPYPTFQDLRTKVNDRSITTAARSGWQADYPGLYNFLGPLYATGAGSNDGDYSNPEFDELIKAGISNPDAEAQVEDFTKAQEVLFEDLPAIPLWYSNVTGGYGESVDNVTFGWNSVPLYYEITKAGE</sequence>
<dbReference type="InterPro" id="IPR039424">
    <property type="entry name" value="SBP_5"/>
</dbReference>
<dbReference type="GO" id="GO:0042597">
    <property type="term" value="C:periplasmic space"/>
    <property type="evidence" value="ECO:0007669"/>
    <property type="project" value="UniProtKB-ARBA"/>
</dbReference>
<dbReference type="GO" id="GO:1904680">
    <property type="term" value="F:peptide transmembrane transporter activity"/>
    <property type="evidence" value="ECO:0007669"/>
    <property type="project" value="TreeGrafter"/>
</dbReference>
<proteinExistence type="predicted"/>
<dbReference type="PROSITE" id="PS51257">
    <property type="entry name" value="PROKAR_LIPOPROTEIN"/>
    <property type="match status" value="1"/>
</dbReference>
<keyword evidence="5" id="KW-1185">Reference proteome</keyword>
<dbReference type="Gene3D" id="3.40.190.10">
    <property type="entry name" value="Periplasmic binding protein-like II"/>
    <property type="match status" value="1"/>
</dbReference>